<organism evidence="2">
    <name type="scientific">uncultured Solirubrobacteraceae bacterium</name>
    <dbReference type="NCBI Taxonomy" id="1162706"/>
    <lineage>
        <taxon>Bacteria</taxon>
        <taxon>Bacillati</taxon>
        <taxon>Actinomycetota</taxon>
        <taxon>Thermoleophilia</taxon>
        <taxon>Solirubrobacterales</taxon>
        <taxon>Solirubrobacteraceae</taxon>
        <taxon>environmental samples</taxon>
    </lineage>
</organism>
<feature type="signal peptide" evidence="1">
    <location>
        <begin position="1"/>
        <end position="26"/>
    </location>
</feature>
<protein>
    <submittedName>
        <fullName evidence="2">Uncharacterized protein</fullName>
    </submittedName>
</protein>
<accession>A0A6J4SQV1</accession>
<dbReference type="AlphaFoldDB" id="A0A6J4SQV1"/>
<proteinExistence type="predicted"/>
<feature type="chain" id="PRO_5027013145" evidence="1">
    <location>
        <begin position="27"/>
        <end position="268"/>
    </location>
</feature>
<sequence length="268" mass="28637">MPFPVRRITAAAVLLAGATVAAPASAAIVEYPRDPSGTPIAKAMARDPSLVRRAVFSALPPSSKPAAVSTTRLAGFPTHGNSFGILSTGNAKIADDKNTSTESGSESRGPAIRGARDVVIMRIDLRIPRGANCLSLDFRFLSEEFPEFVDEIFNDAFIAELGITNWDASGKEDPTITAPNNFARDTRRNPIRVNSVGDTTVSAGQARGTTFDGATRRLRASTRVKPGNRRLYLSIFDQGDRDFDSAVFMDNLRASKASSCQTGVRASS</sequence>
<reference evidence="2" key="1">
    <citation type="submission" date="2020-02" db="EMBL/GenBank/DDBJ databases">
        <authorList>
            <person name="Meier V. D."/>
        </authorList>
    </citation>
    <scope>NUCLEOTIDE SEQUENCE</scope>
    <source>
        <strain evidence="2">AVDCRST_MAG53</strain>
    </source>
</reference>
<dbReference type="NCBIfam" id="NF038133">
    <property type="entry name" value="choice_anch_L"/>
    <property type="match status" value="1"/>
</dbReference>
<evidence type="ECO:0000313" key="2">
    <source>
        <dbReference type="EMBL" id="CAA9502844.1"/>
    </source>
</evidence>
<keyword evidence="1" id="KW-0732">Signal</keyword>
<gene>
    <name evidence="2" type="ORF">AVDCRST_MAG53-2080</name>
</gene>
<dbReference type="InterPro" id="IPR049804">
    <property type="entry name" value="Choice_anch_L"/>
</dbReference>
<name>A0A6J4SQV1_9ACTN</name>
<evidence type="ECO:0000256" key="1">
    <source>
        <dbReference type="SAM" id="SignalP"/>
    </source>
</evidence>
<dbReference type="EMBL" id="CADCVR010000067">
    <property type="protein sequence ID" value="CAA9502844.1"/>
    <property type="molecule type" value="Genomic_DNA"/>
</dbReference>